<dbReference type="SMART" id="SM00388">
    <property type="entry name" value="HisKA"/>
    <property type="match status" value="1"/>
</dbReference>
<evidence type="ECO:0000313" key="12">
    <source>
        <dbReference type="EMBL" id="HIR00730.1"/>
    </source>
</evidence>
<dbReference type="FunFam" id="1.10.287.130:FF:000001">
    <property type="entry name" value="Two-component sensor histidine kinase"/>
    <property type="match status" value="1"/>
</dbReference>
<evidence type="ECO:0000256" key="10">
    <source>
        <dbReference type="SAM" id="Phobius"/>
    </source>
</evidence>
<dbReference type="Proteomes" id="UP000824261">
    <property type="component" value="Unassembled WGS sequence"/>
</dbReference>
<dbReference type="Pfam" id="PF00512">
    <property type="entry name" value="HisKA"/>
    <property type="match status" value="1"/>
</dbReference>
<reference evidence="12" key="2">
    <citation type="journal article" date="2021" name="PeerJ">
        <title>Extensive microbial diversity within the chicken gut microbiome revealed by metagenomics and culture.</title>
        <authorList>
            <person name="Gilroy R."/>
            <person name="Ravi A."/>
            <person name="Getino M."/>
            <person name="Pursley I."/>
            <person name="Horton D.L."/>
            <person name="Alikhan N.F."/>
            <person name="Baker D."/>
            <person name="Gharbi K."/>
            <person name="Hall N."/>
            <person name="Watson M."/>
            <person name="Adriaenssens E.M."/>
            <person name="Foster-Nyarko E."/>
            <person name="Jarju S."/>
            <person name="Secka A."/>
            <person name="Antonio M."/>
            <person name="Oren A."/>
            <person name="Chaudhuri R.R."/>
            <person name="La Ragione R."/>
            <person name="Hildebrand F."/>
            <person name="Pallen M.J."/>
        </authorList>
    </citation>
    <scope>NUCLEOTIDE SEQUENCE</scope>
    <source>
        <strain evidence="12">ChiGjej1B1-2707</strain>
    </source>
</reference>
<evidence type="ECO:0000256" key="4">
    <source>
        <dbReference type="ARBA" id="ARBA00012438"/>
    </source>
</evidence>
<gene>
    <name evidence="12" type="ORF">IAA69_00405</name>
</gene>
<dbReference type="InterPro" id="IPR005467">
    <property type="entry name" value="His_kinase_dom"/>
</dbReference>
<comment type="cofactor">
    <cofactor evidence="2">
        <name>a divalent metal cation</name>
        <dbReference type="ChEBI" id="CHEBI:60240"/>
    </cofactor>
</comment>
<proteinExistence type="predicted"/>
<dbReference type="PRINTS" id="PR00344">
    <property type="entry name" value="BCTRLSENSOR"/>
</dbReference>
<evidence type="ECO:0000256" key="7">
    <source>
        <dbReference type="ARBA" id="ARBA00022777"/>
    </source>
</evidence>
<dbReference type="InterPro" id="IPR036890">
    <property type="entry name" value="HATPase_C_sf"/>
</dbReference>
<keyword evidence="10" id="KW-0812">Transmembrane</keyword>
<keyword evidence="5" id="KW-0597">Phosphoprotein</keyword>
<dbReference type="SUPFAM" id="SSF47384">
    <property type="entry name" value="Homodimeric domain of signal transducing histidine kinase"/>
    <property type="match status" value="1"/>
</dbReference>
<keyword evidence="8" id="KW-0902">Two-component regulatory system</keyword>
<dbReference type="EC" id="2.7.13.3" evidence="4"/>
<dbReference type="PANTHER" id="PTHR43711:SF1">
    <property type="entry name" value="HISTIDINE KINASE 1"/>
    <property type="match status" value="1"/>
</dbReference>
<evidence type="ECO:0000256" key="8">
    <source>
        <dbReference type="ARBA" id="ARBA00023012"/>
    </source>
</evidence>
<evidence type="ECO:0000259" key="11">
    <source>
        <dbReference type="PROSITE" id="PS50109"/>
    </source>
</evidence>
<accession>A0A9D0ZYY2</accession>
<reference evidence="12" key="1">
    <citation type="submission" date="2020-10" db="EMBL/GenBank/DDBJ databases">
        <authorList>
            <person name="Gilroy R."/>
        </authorList>
    </citation>
    <scope>NUCLEOTIDE SEQUENCE</scope>
    <source>
        <strain evidence="12">ChiGjej1B1-2707</strain>
    </source>
</reference>
<evidence type="ECO:0000313" key="13">
    <source>
        <dbReference type="Proteomes" id="UP000824261"/>
    </source>
</evidence>
<dbReference type="FunFam" id="3.30.565.10:FF:000006">
    <property type="entry name" value="Sensor histidine kinase WalK"/>
    <property type="match status" value="1"/>
</dbReference>
<evidence type="ECO:0000256" key="5">
    <source>
        <dbReference type="ARBA" id="ARBA00022553"/>
    </source>
</evidence>
<dbReference type="GO" id="GO:0005509">
    <property type="term" value="F:calcium ion binding"/>
    <property type="evidence" value="ECO:0007669"/>
    <property type="project" value="UniProtKB-ARBA"/>
</dbReference>
<dbReference type="SUPFAM" id="SSF55874">
    <property type="entry name" value="ATPase domain of HSP90 chaperone/DNA topoisomerase II/histidine kinase"/>
    <property type="match status" value="1"/>
</dbReference>
<dbReference type="GO" id="GO:0000155">
    <property type="term" value="F:phosphorelay sensor kinase activity"/>
    <property type="evidence" value="ECO:0007669"/>
    <property type="project" value="InterPro"/>
</dbReference>
<comment type="subcellular location">
    <subcellularLocation>
        <location evidence="3">Cell membrane</location>
    </subcellularLocation>
</comment>
<dbReference type="Gene3D" id="1.10.287.130">
    <property type="match status" value="1"/>
</dbReference>
<keyword evidence="6" id="KW-0808">Transferase</keyword>
<evidence type="ECO:0000256" key="9">
    <source>
        <dbReference type="ARBA" id="ARBA00023136"/>
    </source>
</evidence>
<evidence type="ECO:0000256" key="2">
    <source>
        <dbReference type="ARBA" id="ARBA00001968"/>
    </source>
</evidence>
<comment type="catalytic activity">
    <reaction evidence="1">
        <text>ATP + protein L-histidine = ADP + protein N-phospho-L-histidine.</text>
        <dbReference type="EC" id="2.7.13.3"/>
    </reaction>
</comment>
<name>A0A9D0ZYY2_9ACTN</name>
<protein>
    <recommendedName>
        <fullName evidence="4">histidine kinase</fullName>
        <ecNumber evidence="4">2.7.13.3</ecNumber>
    </recommendedName>
</protein>
<dbReference type="Gene3D" id="3.30.565.10">
    <property type="entry name" value="Histidine kinase-like ATPase, C-terminal domain"/>
    <property type="match status" value="1"/>
</dbReference>
<dbReference type="CDD" id="cd00075">
    <property type="entry name" value="HATPase"/>
    <property type="match status" value="1"/>
</dbReference>
<dbReference type="PROSITE" id="PS51257">
    <property type="entry name" value="PROKAR_LIPOPROTEIN"/>
    <property type="match status" value="1"/>
</dbReference>
<keyword evidence="10" id="KW-1133">Transmembrane helix</keyword>
<dbReference type="InterPro" id="IPR003594">
    <property type="entry name" value="HATPase_dom"/>
</dbReference>
<keyword evidence="7 12" id="KW-0418">Kinase</keyword>
<sequence>MKHLSTYFALLATLLALLACAGCVVFGVGAFGASPLLFLTLLPAAVVVFGVALLVGHFLAQPLHDLHRKIIATRQGNANVDFSPTGSLYEADVLSAEFQNLCCTAKAQRSDLATKQQRQTKFISDVAHELRTPLTAIRGNAEILEDPDLPPELHQKFCETIINEAERLTRLSNDLLTLQHIEEDTMPLELARVNLKDIARNAVDALASTLHERDANVAIVGEAPDVLGNADRLKQVVMNLVENASRFVDEGGHIEIELYGLGDKSLMAVKDDGPGFGDVDPKLLFDRFYRADSSRTRGTGGTGLGLAIVKSAVEAHDGTVVAFNRPEGGACFLVALPALPPLEQ</sequence>
<organism evidence="12 13">
    <name type="scientific">Candidatus Aveggerthella stercoripullorum</name>
    <dbReference type="NCBI Taxonomy" id="2840688"/>
    <lineage>
        <taxon>Bacteria</taxon>
        <taxon>Bacillati</taxon>
        <taxon>Actinomycetota</taxon>
        <taxon>Coriobacteriia</taxon>
        <taxon>Eggerthellales</taxon>
        <taxon>Eggerthellaceae</taxon>
        <taxon>Eggerthellaceae incertae sedis</taxon>
        <taxon>Candidatus Aveggerthella</taxon>
    </lineage>
</organism>
<dbReference type="PANTHER" id="PTHR43711">
    <property type="entry name" value="TWO-COMPONENT HISTIDINE KINASE"/>
    <property type="match status" value="1"/>
</dbReference>
<evidence type="ECO:0000256" key="6">
    <source>
        <dbReference type="ARBA" id="ARBA00022679"/>
    </source>
</evidence>
<dbReference type="GO" id="GO:0005886">
    <property type="term" value="C:plasma membrane"/>
    <property type="evidence" value="ECO:0007669"/>
    <property type="project" value="UniProtKB-SubCell"/>
</dbReference>
<dbReference type="InterPro" id="IPR050736">
    <property type="entry name" value="Sensor_HK_Regulatory"/>
</dbReference>
<dbReference type="EMBL" id="DVGB01000004">
    <property type="protein sequence ID" value="HIR00730.1"/>
    <property type="molecule type" value="Genomic_DNA"/>
</dbReference>
<dbReference type="Pfam" id="PF02518">
    <property type="entry name" value="HATPase_c"/>
    <property type="match status" value="1"/>
</dbReference>
<dbReference type="CDD" id="cd00082">
    <property type="entry name" value="HisKA"/>
    <property type="match status" value="1"/>
</dbReference>
<dbReference type="InterPro" id="IPR036097">
    <property type="entry name" value="HisK_dim/P_sf"/>
</dbReference>
<dbReference type="SMART" id="SM00387">
    <property type="entry name" value="HATPase_c"/>
    <property type="match status" value="1"/>
</dbReference>
<keyword evidence="9 10" id="KW-0472">Membrane</keyword>
<evidence type="ECO:0000256" key="1">
    <source>
        <dbReference type="ARBA" id="ARBA00000085"/>
    </source>
</evidence>
<dbReference type="InterPro" id="IPR004358">
    <property type="entry name" value="Sig_transdc_His_kin-like_C"/>
</dbReference>
<evidence type="ECO:0000256" key="3">
    <source>
        <dbReference type="ARBA" id="ARBA00004236"/>
    </source>
</evidence>
<dbReference type="AlphaFoldDB" id="A0A9D0ZYY2"/>
<dbReference type="InterPro" id="IPR003661">
    <property type="entry name" value="HisK_dim/P_dom"/>
</dbReference>
<dbReference type="PROSITE" id="PS50109">
    <property type="entry name" value="HIS_KIN"/>
    <property type="match status" value="1"/>
</dbReference>
<feature type="domain" description="Histidine kinase" evidence="11">
    <location>
        <begin position="125"/>
        <end position="340"/>
    </location>
</feature>
<comment type="caution">
    <text evidence="12">The sequence shown here is derived from an EMBL/GenBank/DDBJ whole genome shotgun (WGS) entry which is preliminary data.</text>
</comment>
<feature type="transmembrane region" description="Helical" evidence="10">
    <location>
        <begin position="37"/>
        <end position="60"/>
    </location>
</feature>